<name>A0A2H3AKZ3_9AGAR</name>
<evidence type="ECO:0000313" key="2">
    <source>
        <dbReference type="Proteomes" id="UP000218334"/>
    </source>
</evidence>
<proteinExistence type="predicted"/>
<evidence type="ECO:0000313" key="1">
    <source>
        <dbReference type="EMBL" id="PBK59535.1"/>
    </source>
</evidence>
<protein>
    <submittedName>
        <fullName evidence="1">Uncharacterized protein</fullName>
    </submittedName>
</protein>
<reference evidence="2" key="1">
    <citation type="journal article" date="2017" name="Nat. Ecol. Evol.">
        <title>Genome expansion and lineage-specific genetic innovations in the forest pathogenic fungi Armillaria.</title>
        <authorList>
            <person name="Sipos G."/>
            <person name="Prasanna A.N."/>
            <person name="Walter M.C."/>
            <person name="O'Connor E."/>
            <person name="Balint B."/>
            <person name="Krizsan K."/>
            <person name="Kiss B."/>
            <person name="Hess J."/>
            <person name="Varga T."/>
            <person name="Slot J."/>
            <person name="Riley R."/>
            <person name="Boka B."/>
            <person name="Rigling D."/>
            <person name="Barry K."/>
            <person name="Lee J."/>
            <person name="Mihaltcheva S."/>
            <person name="LaButti K."/>
            <person name="Lipzen A."/>
            <person name="Waldron R."/>
            <person name="Moloney N.M."/>
            <person name="Sperisen C."/>
            <person name="Kredics L."/>
            <person name="Vagvoelgyi C."/>
            <person name="Patrignani A."/>
            <person name="Fitzpatrick D."/>
            <person name="Nagy I."/>
            <person name="Doyle S."/>
            <person name="Anderson J.B."/>
            <person name="Grigoriev I.V."/>
            <person name="Gueldener U."/>
            <person name="Muensterkoetter M."/>
            <person name="Nagy L.G."/>
        </authorList>
    </citation>
    <scope>NUCLEOTIDE SEQUENCE [LARGE SCALE GENOMIC DNA]</scope>
    <source>
        <strain evidence="2">28-4</strain>
    </source>
</reference>
<accession>A0A2H3AKZ3</accession>
<sequence>METSLWDPIAVTDVQRTRERMPTPWGTCIVVIWGERLNDSQPLSDLIEQRPTPRVAHTTCPYRGFPKSSTKPQIAIIRYRHVPSRTYEPHAQPAIHARLILLDMIRTHIAFSLPPPISHARLSVGTDGDV</sequence>
<keyword evidence="2" id="KW-1185">Reference proteome</keyword>
<dbReference type="Proteomes" id="UP000218334">
    <property type="component" value="Unassembled WGS sequence"/>
</dbReference>
<organism evidence="1 2">
    <name type="scientific">Armillaria solidipes</name>
    <dbReference type="NCBI Taxonomy" id="1076256"/>
    <lineage>
        <taxon>Eukaryota</taxon>
        <taxon>Fungi</taxon>
        <taxon>Dikarya</taxon>
        <taxon>Basidiomycota</taxon>
        <taxon>Agaricomycotina</taxon>
        <taxon>Agaricomycetes</taxon>
        <taxon>Agaricomycetidae</taxon>
        <taxon>Agaricales</taxon>
        <taxon>Marasmiineae</taxon>
        <taxon>Physalacriaceae</taxon>
        <taxon>Armillaria</taxon>
    </lineage>
</organism>
<dbReference type="EMBL" id="KZ293502">
    <property type="protein sequence ID" value="PBK59535.1"/>
    <property type="molecule type" value="Genomic_DNA"/>
</dbReference>
<gene>
    <name evidence="1" type="ORF">ARMSODRAFT_775787</name>
</gene>
<dbReference type="AlphaFoldDB" id="A0A2H3AKZ3"/>